<proteinExistence type="predicted"/>
<dbReference type="Proteomes" id="UP000652761">
    <property type="component" value="Unassembled WGS sequence"/>
</dbReference>
<accession>A0A843UT89</accession>
<keyword evidence="2" id="KW-1185">Reference proteome</keyword>
<gene>
    <name evidence="1" type="ORF">Taro_018207</name>
</gene>
<name>A0A843UT89_COLES</name>
<evidence type="ECO:0000313" key="1">
    <source>
        <dbReference type="EMBL" id="MQL85666.1"/>
    </source>
</evidence>
<dbReference type="AlphaFoldDB" id="A0A843UT89"/>
<organism evidence="1 2">
    <name type="scientific">Colocasia esculenta</name>
    <name type="common">Wild taro</name>
    <name type="synonym">Arum esculentum</name>
    <dbReference type="NCBI Taxonomy" id="4460"/>
    <lineage>
        <taxon>Eukaryota</taxon>
        <taxon>Viridiplantae</taxon>
        <taxon>Streptophyta</taxon>
        <taxon>Embryophyta</taxon>
        <taxon>Tracheophyta</taxon>
        <taxon>Spermatophyta</taxon>
        <taxon>Magnoliopsida</taxon>
        <taxon>Liliopsida</taxon>
        <taxon>Araceae</taxon>
        <taxon>Aroideae</taxon>
        <taxon>Colocasieae</taxon>
        <taxon>Colocasia</taxon>
    </lineage>
</organism>
<comment type="caution">
    <text evidence="1">The sequence shown here is derived from an EMBL/GenBank/DDBJ whole genome shotgun (WGS) entry which is preliminary data.</text>
</comment>
<sequence>MRKGYVSFLAVWTLVGNPHSALSRRLTKKRGFIQPLLLEYFFANSICILSGRCLVRWNCARNTSAEPRTFRSLQTMQKMQIVRHEFGVSWIGARPHRFSSAFATSGSGSRNPTSMWLSDRARHPGLFVSCESSSLTITISYSLPIQKCSRRPS</sequence>
<evidence type="ECO:0000313" key="2">
    <source>
        <dbReference type="Proteomes" id="UP000652761"/>
    </source>
</evidence>
<dbReference type="EMBL" id="NMUH01000842">
    <property type="protein sequence ID" value="MQL85666.1"/>
    <property type="molecule type" value="Genomic_DNA"/>
</dbReference>
<reference evidence="1" key="1">
    <citation type="submission" date="2017-07" db="EMBL/GenBank/DDBJ databases">
        <title>Taro Niue Genome Assembly and Annotation.</title>
        <authorList>
            <person name="Atibalentja N."/>
            <person name="Keating K."/>
            <person name="Fields C.J."/>
        </authorList>
    </citation>
    <scope>NUCLEOTIDE SEQUENCE</scope>
    <source>
        <strain evidence="1">Niue_2</strain>
        <tissue evidence="1">Leaf</tissue>
    </source>
</reference>
<protein>
    <submittedName>
        <fullName evidence="1">Uncharacterized protein</fullName>
    </submittedName>
</protein>